<dbReference type="PANTHER" id="PTHR13271">
    <property type="entry name" value="UNCHARACTERIZED PUTATIVE METHYLTRANSFERASE"/>
    <property type="match status" value="1"/>
</dbReference>
<keyword evidence="2" id="KW-0808">Transferase</keyword>
<organism evidence="2 3">
    <name type="scientific">Kluyveromyces marxianus</name>
    <name type="common">Yeast</name>
    <name type="synonym">Candida kefyr</name>
    <dbReference type="NCBI Taxonomy" id="4911"/>
    <lineage>
        <taxon>Eukaryota</taxon>
        <taxon>Fungi</taxon>
        <taxon>Dikarya</taxon>
        <taxon>Ascomycota</taxon>
        <taxon>Saccharomycotina</taxon>
        <taxon>Saccharomycetes</taxon>
        <taxon>Saccharomycetales</taxon>
        <taxon>Saccharomycetaceae</taxon>
        <taxon>Kluyveromyces</taxon>
    </lineage>
</organism>
<protein>
    <submittedName>
        <fullName evidence="2">Ribosomal N-lysine methyltransferase 1</fullName>
    </submittedName>
</protein>
<reference evidence="2 3" key="1">
    <citation type="submission" date="2016-03" db="EMBL/GenBank/DDBJ databases">
        <title>How can Kluyveromyces marxianus grow so fast - potential evolutionary course in Saccharomyces Complex revealed by comparative genomics.</title>
        <authorList>
            <person name="Mo W."/>
            <person name="Lu W."/>
            <person name="Yang X."/>
            <person name="Qi J."/>
            <person name="Lv H."/>
        </authorList>
    </citation>
    <scope>NUCLEOTIDE SEQUENCE [LARGE SCALE GENOMIC DNA]</scope>
    <source>
        <strain evidence="2 3">FIM1</strain>
    </source>
</reference>
<dbReference type="Gene3D" id="3.90.1410.10">
    <property type="entry name" value="set domain protein methyltransferase, domain 1"/>
    <property type="match status" value="1"/>
</dbReference>
<dbReference type="Proteomes" id="UP000422736">
    <property type="component" value="Chromosome 4"/>
</dbReference>
<dbReference type="PANTHER" id="PTHR13271:SF147">
    <property type="entry name" value="PROTEIN-LYSINE N-METHYLTRANSFERASE EFM1-RELATED"/>
    <property type="match status" value="1"/>
</dbReference>
<accession>A0ABX6EWV0</accession>
<gene>
    <name evidence="2" type="primary">RKM1</name>
    <name evidence="2" type="ORF">FIM1_3001</name>
</gene>
<proteinExistence type="predicted"/>
<dbReference type="EMBL" id="CP015057">
    <property type="protein sequence ID" value="QGN16296.1"/>
    <property type="molecule type" value="Genomic_DNA"/>
</dbReference>
<feature type="domain" description="SET" evidence="1">
    <location>
        <begin position="20"/>
        <end position="264"/>
    </location>
</feature>
<evidence type="ECO:0000259" key="1">
    <source>
        <dbReference type="PROSITE" id="PS50280"/>
    </source>
</evidence>
<evidence type="ECO:0000313" key="3">
    <source>
        <dbReference type="Proteomes" id="UP000422736"/>
    </source>
</evidence>
<name>A0ABX6EWV0_KLUMA</name>
<dbReference type="InterPro" id="IPR046341">
    <property type="entry name" value="SET_dom_sf"/>
</dbReference>
<dbReference type="GO" id="GO:0032259">
    <property type="term" value="P:methylation"/>
    <property type="evidence" value="ECO:0007669"/>
    <property type="project" value="UniProtKB-KW"/>
</dbReference>
<keyword evidence="2" id="KW-0489">Methyltransferase</keyword>
<dbReference type="InterPro" id="IPR050600">
    <property type="entry name" value="SETD3_SETD6_MTase"/>
</dbReference>
<dbReference type="SUPFAM" id="SSF82199">
    <property type="entry name" value="SET domain"/>
    <property type="match status" value="1"/>
</dbReference>
<sequence>MDHLEYLLKFANEIGVVIPQNVEFRDTKEKGICCIATTDIDGALFKLPREFIITKDLSNTHFKDFIGSSKHHNTWFKLFLSKLKFSDEAIVIDGVDVTQRFRPYINALPKQVDSPLIWNPSELLLLNGTNIYRSLNEKLQSIYDEWWNVIKDSGFKTETYDISQLSIDEIYREITSKVSSDVQLNFDSFPAFLWAHLICTSRAFPERVINPSCEEHNIILLPVLDLLNHENRSKIQWSYSAEKEFVFEKLDVVKKGNEICNNYGAKGNEELLWGYGFVIEQNQFDNLALKLKLPIPVVERLLHEQEIRLPTFKDYTTYAFDVSNKAQIPTEENQLSNASDYEDGILYFINSEIVSLKPLIELFAQLNKNAQEDPKTLRCQLTSLQSLKNALQHKLLLITNPQAETTRDLENHHEVNSYRRYCAEVYKTSQIDILRQSINNVKRLQKQILSEYKPSVASIKNIIKRDKTFYDDLAQLYGNKEPIALTDEFDLSIAWLMVRNYIPFSSEEPKKYEWVIQMFKNYMETHNSSCELTEAGTTLHSSFFPSGNDDVSPKVLEHISNFVNYETFLMESGDDAVPVFTQPATLEYD</sequence>
<evidence type="ECO:0000313" key="2">
    <source>
        <dbReference type="EMBL" id="QGN16296.1"/>
    </source>
</evidence>
<keyword evidence="3" id="KW-1185">Reference proteome</keyword>
<dbReference type="PROSITE" id="PS50280">
    <property type="entry name" value="SET"/>
    <property type="match status" value="1"/>
</dbReference>
<dbReference type="InterPro" id="IPR001214">
    <property type="entry name" value="SET_dom"/>
</dbReference>
<dbReference type="GO" id="GO:0008168">
    <property type="term" value="F:methyltransferase activity"/>
    <property type="evidence" value="ECO:0007669"/>
    <property type="project" value="UniProtKB-KW"/>
</dbReference>